<dbReference type="GO" id="GO:0061630">
    <property type="term" value="F:ubiquitin protein ligase activity"/>
    <property type="evidence" value="ECO:0007669"/>
    <property type="project" value="TreeGrafter"/>
</dbReference>
<evidence type="ECO:0000256" key="5">
    <source>
        <dbReference type="SAM" id="MobiDB-lite"/>
    </source>
</evidence>
<keyword evidence="3" id="KW-0862">Zinc</keyword>
<dbReference type="GO" id="GO:0005634">
    <property type="term" value="C:nucleus"/>
    <property type="evidence" value="ECO:0007669"/>
    <property type="project" value="TreeGrafter"/>
</dbReference>
<feature type="compositionally biased region" description="Polar residues" evidence="5">
    <location>
        <begin position="688"/>
        <end position="705"/>
    </location>
</feature>
<dbReference type="InterPro" id="IPR001841">
    <property type="entry name" value="Znf_RING"/>
</dbReference>
<feature type="region of interest" description="Disordered" evidence="5">
    <location>
        <begin position="1"/>
        <end position="26"/>
    </location>
</feature>
<gene>
    <name evidence="7" type="ORF">MTR67_041583</name>
</gene>
<keyword evidence="2 4" id="KW-0863">Zinc-finger</keyword>
<feature type="compositionally biased region" description="Polar residues" evidence="5">
    <location>
        <begin position="38"/>
        <end position="56"/>
    </location>
</feature>
<keyword evidence="1" id="KW-0479">Metal-binding</keyword>
<proteinExistence type="predicted"/>
<sequence length="886" mass="96714">MDHLSSDNQWDIPDTPNRLAAKDMNGRRYANVESDLSASGNSVNGNGAAENGNQLIDNGFGRKRLFMRPPRRISRKSECDAKSSAFGMGDSLPSRNGVPFKVSSIPNSKEKHNLHLAKNGITESKSQQDRPVIDLTKQSGSSTRVFVKSPAVGVQNIGRDEKYRSMNEHSNFHRMTSTPSSSTSKGKEIADLVKLGLNKSRGEKDSAIDAQLGARKDGSTSLANSPRVTGQKRLVRNGCISPMNIAKAKKPAEMEDNSILIHGLTDTSLTASSAGTSSDSAKEIISKDGISTVKGKGVVIRSSPSKEDDTIHTSSRSHPKVFSLETSDSSRDVFRSFDESGGWRSTRNRSSNMNLSLPNLHRTSERDSAHFVSHPSGSRVMRRDDATSCQDSASIRHLSGVSAGPEGPPSGPQCRQINGHRTAPSTVKKRLKEGPASSSHGECSTSVSKDVDTICLTSPESRVNTRSTRNPSHVGTGVEPVIVVDSPSSTTRHEGSRVACSSSRNEDARASQVDADERLARELQEQLYNEVPSFGVGEIDEDVALALVQEDFRRASSGLENQLSGLMRGVALLESSLLGNLEASSSVGWNEDMGIVFRSVMSCFLIFSPPASKSISSTPKRLRNLSPSCQKYVAKTKDQEGFPLVGKDMLQNGSSVTNLRRRQPRNASNISRRASQARASTSNRMTRLRNSFPGQPRTISSSRGRNSLFPPNMDVDMRMHILETLEAFSNMDVDRNLLQTQRDFNENDYEMLLSLDENNHQHGGSSSRQINNLPQSTVQCTHSSCVPYGHPSVIHSRNIIAIVVLQVQILVCMLLKAVSCLKYMLLTLSSSLQNETLQEPCAVCLETPTIGDVIRHLPCLHKFHKDCIDPWLSRKTSCPVCKCSIS</sequence>
<evidence type="ECO:0000256" key="4">
    <source>
        <dbReference type="PROSITE-ProRule" id="PRU00175"/>
    </source>
</evidence>
<feature type="region of interest" description="Disordered" evidence="5">
    <location>
        <begin position="300"/>
        <end position="512"/>
    </location>
</feature>
<dbReference type="PANTHER" id="PTHR45931">
    <property type="entry name" value="SI:CH211-59O9.10"/>
    <property type="match status" value="1"/>
</dbReference>
<feature type="compositionally biased region" description="Polar residues" evidence="5">
    <location>
        <begin position="436"/>
        <end position="448"/>
    </location>
</feature>
<organism evidence="7 8">
    <name type="scientific">Solanum verrucosum</name>
    <dbReference type="NCBI Taxonomy" id="315347"/>
    <lineage>
        <taxon>Eukaryota</taxon>
        <taxon>Viridiplantae</taxon>
        <taxon>Streptophyta</taxon>
        <taxon>Embryophyta</taxon>
        <taxon>Tracheophyta</taxon>
        <taxon>Spermatophyta</taxon>
        <taxon>Magnoliopsida</taxon>
        <taxon>eudicotyledons</taxon>
        <taxon>Gunneridae</taxon>
        <taxon>Pentapetalae</taxon>
        <taxon>asterids</taxon>
        <taxon>lamiids</taxon>
        <taxon>Solanales</taxon>
        <taxon>Solanaceae</taxon>
        <taxon>Solanoideae</taxon>
        <taxon>Solaneae</taxon>
        <taxon>Solanum</taxon>
    </lineage>
</organism>
<dbReference type="InterPro" id="IPR013083">
    <property type="entry name" value="Znf_RING/FYVE/PHD"/>
</dbReference>
<feature type="compositionally biased region" description="Polar residues" evidence="5">
    <location>
        <begin position="455"/>
        <end position="473"/>
    </location>
</feature>
<dbReference type="EMBL" id="CP133620">
    <property type="protein sequence ID" value="WMV48198.1"/>
    <property type="molecule type" value="Genomic_DNA"/>
</dbReference>
<evidence type="ECO:0000313" key="8">
    <source>
        <dbReference type="Proteomes" id="UP001234989"/>
    </source>
</evidence>
<evidence type="ECO:0000256" key="1">
    <source>
        <dbReference type="ARBA" id="ARBA00022723"/>
    </source>
</evidence>
<feature type="compositionally biased region" description="Basic residues" evidence="5">
    <location>
        <begin position="61"/>
        <end position="74"/>
    </location>
</feature>
<dbReference type="GO" id="GO:0008270">
    <property type="term" value="F:zinc ion binding"/>
    <property type="evidence" value="ECO:0007669"/>
    <property type="project" value="UniProtKB-KW"/>
</dbReference>
<reference evidence="7" key="1">
    <citation type="submission" date="2023-08" db="EMBL/GenBank/DDBJ databases">
        <title>A de novo genome assembly of Solanum verrucosum Schlechtendal, a Mexican diploid species geographically isolated from the other diploid A-genome species in potato relatives.</title>
        <authorList>
            <person name="Hosaka K."/>
        </authorList>
    </citation>
    <scope>NUCLEOTIDE SEQUENCE</scope>
    <source>
        <tissue evidence="7">Young leaves</tissue>
    </source>
</reference>
<dbReference type="SMART" id="SM00184">
    <property type="entry name" value="RING"/>
    <property type="match status" value="1"/>
</dbReference>
<dbReference type="PANTHER" id="PTHR45931:SF25">
    <property type="entry name" value="E3 UBIQUITIN-PROTEIN LIGASE RLIM-LIKE ISOFORM X1"/>
    <property type="match status" value="1"/>
</dbReference>
<dbReference type="InterPro" id="IPR051834">
    <property type="entry name" value="RING_finger_E3_ligase"/>
</dbReference>
<feature type="compositionally biased region" description="Low complexity" evidence="5">
    <location>
        <begin position="665"/>
        <end position="684"/>
    </location>
</feature>
<dbReference type="CDD" id="cd16454">
    <property type="entry name" value="RING-H2_PA-TM-RING"/>
    <property type="match status" value="1"/>
</dbReference>
<feature type="compositionally biased region" description="Basic and acidic residues" evidence="5">
    <location>
        <begin position="328"/>
        <end position="338"/>
    </location>
</feature>
<dbReference type="Pfam" id="PF13639">
    <property type="entry name" value="zf-RING_2"/>
    <property type="match status" value="1"/>
</dbReference>
<name>A0AAF0ZSH2_SOLVR</name>
<feature type="compositionally biased region" description="Polar residues" evidence="5">
    <location>
        <begin position="343"/>
        <end position="357"/>
    </location>
</feature>
<evidence type="ECO:0000259" key="6">
    <source>
        <dbReference type="PROSITE" id="PS50089"/>
    </source>
</evidence>
<dbReference type="Proteomes" id="UP001234989">
    <property type="component" value="Chromosome 9"/>
</dbReference>
<feature type="domain" description="RING-type" evidence="6">
    <location>
        <begin position="841"/>
        <end position="882"/>
    </location>
</feature>
<evidence type="ECO:0000256" key="2">
    <source>
        <dbReference type="ARBA" id="ARBA00022771"/>
    </source>
</evidence>
<dbReference type="AlphaFoldDB" id="A0AAF0ZSH2"/>
<accession>A0AAF0ZSH2</accession>
<feature type="region of interest" description="Disordered" evidence="5">
    <location>
        <begin position="38"/>
        <end position="92"/>
    </location>
</feature>
<dbReference type="PROSITE" id="PS50089">
    <property type="entry name" value="ZF_RING_2"/>
    <property type="match status" value="1"/>
</dbReference>
<dbReference type="SUPFAM" id="SSF57850">
    <property type="entry name" value="RING/U-box"/>
    <property type="match status" value="1"/>
</dbReference>
<dbReference type="GO" id="GO:0006511">
    <property type="term" value="P:ubiquitin-dependent protein catabolic process"/>
    <property type="evidence" value="ECO:0007669"/>
    <property type="project" value="TreeGrafter"/>
</dbReference>
<protein>
    <recommendedName>
        <fullName evidence="6">RING-type domain-containing protein</fullName>
    </recommendedName>
</protein>
<feature type="region of interest" description="Disordered" evidence="5">
    <location>
        <begin position="653"/>
        <end position="711"/>
    </location>
</feature>
<dbReference type="Gene3D" id="3.30.40.10">
    <property type="entry name" value="Zinc/RING finger domain, C3HC4 (zinc finger)"/>
    <property type="match status" value="1"/>
</dbReference>
<evidence type="ECO:0000313" key="7">
    <source>
        <dbReference type="EMBL" id="WMV48198.1"/>
    </source>
</evidence>
<keyword evidence="8" id="KW-1185">Reference proteome</keyword>
<evidence type="ECO:0000256" key="3">
    <source>
        <dbReference type="ARBA" id="ARBA00022833"/>
    </source>
</evidence>